<evidence type="ECO:0000313" key="3">
    <source>
        <dbReference type="WBParaSite" id="Gr19_v10_g1158.t1"/>
    </source>
</evidence>
<feature type="region of interest" description="Disordered" evidence="1">
    <location>
        <begin position="1"/>
        <end position="165"/>
    </location>
</feature>
<protein>
    <submittedName>
        <fullName evidence="3">Uncharacterized protein</fullName>
    </submittedName>
</protein>
<sequence length="372" mass="39502">MSYQQRGDNGGYERKYDNRGPPRDSNDDRKGGGGGDYGHGPLKSDDHNGGGGYGRDGGGYGGGGGGYGRGGGGGYGRDGGGGGYGRDGGGGGGGGYGRGGGGYGRDGGGGGGRFTGSRGHPRQYGNDSYNNNGGDVGDRKRAADGGGQDEYEAPPSKQKKETGPIVVEIKTKVDGTVTKLSTKDGVPVQSFSELHEVIIVGQLEDLDLTNEVALFLGKMSPFFAGKGASVCSPSNNSLVGCKNLMRGDHLQILQSPVCERISELHLELDFVILDFTSLECKALTKWLVGKKAKKSAKKLLIRPKSRDFIMRWVTSLRNDRLDNIYQNRIKSRVTITFWVLRSSSCLLLRNNPSELIGSTTVFRTDVAFALQR</sequence>
<feature type="compositionally biased region" description="Gly residues" evidence="1">
    <location>
        <begin position="49"/>
        <end position="114"/>
    </location>
</feature>
<organism evidence="2 3">
    <name type="scientific">Globodera rostochiensis</name>
    <name type="common">Golden nematode worm</name>
    <name type="synonym">Heterodera rostochiensis</name>
    <dbReference type="NCBI Taxonomy" id="31243"/>
    <lineage>
        <taxon>Eukaryota</taxon>
        <taxon>Metazoa</taxon>
        <taxon>Ecdysozoa</taxon>
        <taxon>Nematoda</taxon>
        <taxon>Chromadorea</taxon>
        <taxon>Rhabditida</taxon>
        <taxon>Tylenchina</taxon>
        <taxon>Tylenchomorpha</taxon>
        <taxon>Tylenchoidea</taxon>
        <taxon>Heteroderidae</taxon>
        <taxon>Heteroderinae</taxon>
        <taxon>Globodera</taxon>
    </lineage>
</organism>
<evidence type="ECO:0000313" key="2">
    <source>
        <dbReference type="Proteomes" id="UP000887572"/>
    </source>
</evidence>
<reference evidence="3" key="1">
    <citation type="submission" date="2022-11" db="UniProtKB">
        <authorList>
            <consortium name="WormBaseParasite"/>
        </authorList>
    </citation>
    <scope>IDENTIFICATION</scope>
</reference>
<keyword evidence="2" id="KW-1185">Reference proteome</keyword>
<feature type="compositionally biased region" description="Basic and acidic residues" evidence="1">
    <location>
        <begin position="11"/>
        <end position="31"/>
    </location>
</feature>
<dbReference type="AlphaFoldDB" id="A0A914GVJ0"/>
<proteinExistence type="predicted"/>
<name>A0A914GVJ0_GLORO</name>
<dbReference type="WBParaSite" id="Gr19_v10_g1158.t1">
    <property type="protein sequence ID" value="Gr19_v10_g1158.t1"/>
    <property type="gene ID" value="Gr19_v10_g1158"/>
</dbReference>
<evidence type="ECO:0000256" key="1">
    <source>
        <dbReference type="SAM" id="MobiDB-lite"/>
    </source>
</evidence>
<dbReference type="Proteomes" id="UP000887572">
    <property type="component" value="Unplaced"/>
</dbReference>
<accession>A0A914GVJ0</accession>